<feature type="domain" description="NADAR" evidence="2">
    <location>
        <begin position="123"/>
        <end position="271"/>
    </location>
</feature>
<dbReference type="EnsemblMetazoa" id="G1729.9">
    <property type="protein sequence ID" value="G1729.9:cds"/>
    <property type="gene ID" value="G1729"/>
</dbReference>
<dbReference type="Proteomes" id="UP000005408">
    <property type="component" value="Unassembled WGS sequence"/>
</dbReference>
<name>A0A8W8J9H4_MAGGI</name>
<dbReference type="InterPro" id="IPR037238">
    <property type="entry name" value="YbiA-like_sf"/>
</dbReference>
<dbReference type="SUPFAM" id="SSF143990">
    <property type="entry name" value="YbiA-like"/>
    <property type="match status" value="1"/>
</dbReference>
<feature type="compositionally biased region" description="Basic and acidic residues" evidence="1">
    <location>
        <begin position="85"/>
        <end position="115"/>
    </location>
</feature>
<dbReference type="CDD" id="cd15457">
    <property type="entry name" value="NADAR"/>
    <property type="match status" value="1"/>
</dbReference>
<proteinExistence type="predicted"/>
<evidence type="ECO:0000256" key="1">
    <source>
        <dbReference type="SAM" id="MobiDB-lite"/>
    </source>
</evidence>
<dbReference type="AlphaFoldDB" id="A0A8W8J9H4"/>
<dbReference type="NCBIfam" id="TIGR02464">
    <property type="entry name" value="ribofla_fusion"/>
    <property type="match status" value="1"/>
</dbReference>
<dbReference type="Gene3D" id="1.10.357.40">
    <property type="entry name" value="YbiA-like"/>
    <property type="match status" value="1"/>
</dbReference>
<feature type="compositionally biased region" description="Basic and acidic residues" evidence="1">
    <location>
        <begin position="34"/>
        <end position="43"/>
    </location>
</feature>
<dbReference type="Pfam" id="PF08719">
    <property type="entry name" value="NADAR"/>
    <property type="match status" value="1"/>
</dbReference>
<feature type="compositionally biased region" description="Polar residues" evidence="1">
    <location>
        <begin position="19"/>
        <end position="33"/>
    </location>
</feature>
<organism evidence="3 4">
    <name type="scientific">Magallana gigas</name>
    <name type="common">Pacific oyster</name>
    <name type="synonym">Crassostrea gigas</name>
    <dbReference type="NCBI Taxonomy" id="29159"/>
    <lineage>
        <taxon>Eukaryota</taxon>
        <taxon>Metazoa</taxon>
        <taxon>Spiralia</taxon>
        <taxon>Lophotrochozoa</taxon>
        <taxon>Mollusca</taxon>
        <taxon>Bivalvia</taxon>
        <taxon>Autobranchia</taxon>
        <taxon>Pteriomorphia</taxon>
        <taxon>Ostreida</taxon>
        <taxon>Ostreoidea</taxon>
        <taxon>Ostreidae</taxon>
        <taxon>Magallana</taxon>
    </lineage>
</organism>
<evidence type="ECO:0000313" key="4">
    <source>
        <dbReference type="Proteomes" id="UP000005408"/>
    </source>
</evidence>
<evidence type="ECO:0000259" key="2">
    <source>
        <dbReference type="Pfam" id="PF08719"/>
    </source>
</evidence>
<feature type="region of interest" description="Disordered" evidence="1">
    <location>
        <begin position="16"/>
        <end position="115"/>
    </location>
</feature>
<evidence type="ECO:0000313" key="3">
    <source>
        <dbReference type="EnsemblMetazoa" id="G1729.9:cds"/>
    </source>
</evidence>
<protein>
    <recommendedName>
        <fullName evidence="2">NADAR domain-containing protein</fullName>
    </recommendedName>
</protein>
<dbReference type="InterPro" id="IPR012816">
    <property type="entry name" value="NADAR"/>
</dbReference>
<accession>A0A8W8J9H4</accession>
<reference evidence="3" key="1">
    <citation type="submission" date="2022-08" db="UniProtKB">
        <authorList>
            <consortium name="EnsemblMetazoa"/>
        </authorList>
    </citation>
    <scope>IDENTIFICATION</scope>
    <source>
        <strain evidence="3">05x7-T-G4-1.051#20</strain>
    </source>
</reference>
<sequence length="293" mass="33753">ISNYIDVHFVVMADKDSESTTPELSQDLEQITMNDKKEDKHNPVVEAADIQRPLAENGDETQSNERKNTELKSPQNDFSEEGNGVEEKVVRPKDKKNTEQDEEPGDLHPGDQDLPDERHQYVYFWRHSHFSQQYTCQFVVDGITYNSAEQYMMHQKAVLMGDEENAGIIMALDVPQEIKNIGKHVQNFNAERWEEACQAIVERGNMEKFSQNEDLKEQLFSTFPKTLVEASPLDNIWGIGLARDDRRAWNKLSWKGQNLLGEILTKVRDKLMKSFLEPVVLEKTEGDPIQESE</sequence>
<keyword evidence="4" id="KW-1185">Reference proteome</keyword>